<dbReference type="AlphaFoldDB" id="A0A7H2BFW9"/>
<dbReference type="PANTHER" id="PTHR42711">
    <property type="entry name" value="ABC TRANSPORTER ATP-BINDING PROTEIN"/>
    <property type="match status" value="1"/>
</dbReference>
<proteinExistence type="predicted"/>
<gene>
    <name evidence="8" type="ORF">IDM49_04710</name>
</gene>
<dbReference type="GO" id="GO:0005524">
    <property type="term" value="F:ATP binding"/>
    <property type="evidence" value="ECO:0007669"/>
    <property type="project" value="UniProtKB-KW"/>
</dbReference>
<dbReference type="PANTHER" id="PTHR42711:SF19">
    <property type="entry name" value="DOXORUBICIN RESISTANCE ATP-BINDING PROTEIN DRRA"/>
    <property type="match status" value="1"/>
</dbReference>
<evidence type="ECO:0000313" key="9">
    <source>
        <dbReference type="Proteomes" id="UP000516404"/>
    </source>
</evidence>
<dbReference type="Pfam" id="PF00005">
    <property type="entry name" value="ABC_tran"/>
    <property type="match status" value="1"/>
</dbReference>
<dbReference type="PROSITE" id="PS50893">
    <property type="entry name" value="ABC_TRANSPORTER_2"/>
    <property type="match status" value="1"/>
</dbReference>
<feature type="domain" description="ABC transporter" evidence="7">
    <location>
        <begin position="64"/>
        <end position="294"/>
    </location>
</feature>
<keyword evidence="9" id="KW-1185">Reference proteome</keyword>
<dbReference type="KEGG" id="rter:IDM49_04710"/>
<evidence type="ECO:0000256" key="4">
    <source>
        <dbReference type="ARBA" id="ARBA00022840"/>
    </source>
</evidence>
<evidence type="ECO:0000256" key="2">
    <source>
        <dbReference type="ARBA" id="ARBA00022448"/>
    </source>
</evidence>
<evidence type="ECO:0000256" key="3">
    <source>
        <dbReference type="ARBA" id="ARBA00022741"/>
    </source>
</evidence>
<feature type="region of interest" description="Disordered" evidence="6">
    <location>
        <begin position="1"/>
        <end position="55"/>
    </location>
</feature>
<keyword evidence="2" id="KW-0813">Transport</keyword>
<dbReference type="Proteomes" id="UP000516404">
    <property type="component" value="Chromosome"/>
</dbReference>
<dbReference type="GO" id="GO:0016887">
    <property type="term" value="F:ATP hydrolysis activity"/>
    <property type="evidence" value="ECO:0007669"/>
    <property type="project" value="InterPro"/>
</dbReference>
<feature type="compositionally biased region" description="Basic and acidic residues" evidence="6">
    <location>
        <begin position="1"/>
        <end position="33"/>
    </location>
</feature>
<evidence type="ECO:0000256" key="1">
    <source>
        <dbReference type="ARBA" id="ARBA00004202"/>
    </source>
</evidence>
<dbReference type="Gene3D" id="3.40.50.300">
    <property type="entry name" value="P-loop containing nucleotide triphosphate hydrolases"/>
    <property type="match status" value="1"/>
</dbReference>
<dbReference type="EMBL" id="CP061539">
    <property type="protein sequence ID" value="QNV38565.1"/>
    <property type="molecule type" value="Genomic_DNA"/>
</dbReference>
<dbReference type="InterPro" id="IPR050763">
    <property type="entry name" value="ABC_transporter_ATP-binding"/>
</dbReference>
<dbReference type="InterPro" id="IPR027417">
    <property type="entry name" value="P-loop_NTPase"/>
</dbReference>
<keyword evidence="5" id="KW-0046">Antibiotic resistance</keyword>
<protein>
    <submittedName>
        <fullName evidence="8">ABC transporter ATP-binding protein</fullName>
    </submittedName>
</protein>
<dbReference type="RefSeq" id="WP_190725200.1">
    <property type="nucleotide sequence ID" value="NZ_CP061539.1"/>
</dbReference>
<dbReference type="GO" id="GO:0005886">
    <property type="term" value="C:plasma membrane"/>
    <property type="evidence" value="ECO:0007669"/>
    <property type="project" value="UniProtKB-SubCell"/>
</dbReference>
<dbReference type="SMART" id="SM00382">
    <property type="entry name" value="AAA"/>
    <property type="match status" value="1"/>
</dbReference>
<dbReference type="CDD" id="cd03230">
    <property type="entry name" value="ABC_DR_subfamily_A"/>
    <property type="match status" value="1"/>
</dbReference>
<dbReference type="GeneID" id="96623527"/>
<sequence length="311" mass="33178">MTQPHHFQEPHDNLPLTGRDEARSRSYTNHDKQASPAPVEQESAAAHEQAPVQPETVPVGEAALEISGLVKVFDDKVAVNGINLFVPYGSFFGLVGRNGAGKTTTLSMATGMLRPTEGTVRIAGVDVWSQPLDAKRKVGVLPDGVFLFDRLTGEQLITYAGRLHGLDEKTVASRTADLLRAMDLQDAAGRIVADYSAGMTKKVALAAAMIHAPSLLVLDEPFEAVDPVSASNIQDILKAFVARGGTVILSSHVMDLVQRLCDHVAIMNDGRLLAAGTTGEVRGGLSLEERFISLVGGRHEGGEGLSWLQSL</sequence>
<evidence type="ECO:0000313" key="8">
    <source>
        <dbReference type="EMBL" id="QNV38565.1"/>
    </source>
</evidence>
<accession>A0A7H2BFW9</accession>
<dbReference type="SUPFAM" id="SSF52540">
    <property type="entry name" value="P-loop containing nucleoside triphosphate hydrolases"/>
    <property type="match status" value="1"/>
</dbReference>
<organism evidence="8 9">
    <name type="scientific">Rothia terrae</name>
    <dbReference type="NCBI Taxonomy" id="396015"/>
    <lineage>
        <taxon>Bacteria</taxon>
        <taxon>Bacillati</taxon>
        <taxon>Actinomycetota</taxon>
        <taxon>Actinomycetes</taxon>
        <taxon>Micrococcales</taxon>
        <taxon>Micrococcaceae</taxon>
        <taxon>Rothia</taxon>
    </lineage>
</organism>
<dbReference type="GO" id="GO:0046677">
    <property type="term" value="P:response to antibiotic"/>
    <property type="evidence" value="ECO:0007669"/>
    <property type="project" value="UniProtKB-KW"/>
</dbReference>
<keyword evidence="3" id="KW-0547">Nucleotide-binding</keyword>
<evidence type="ECO:0000259" key="7">
    <source>
        <dbReference type="PROSITE" id="PS50893"/>
    </source>
</evidence>
<dbReference type="InterPro" id="IPR003439">
    <property type="entry name" value="ABC_transporter-like_ATP-bd"/>
</dbReference>
<comment type="subcellular location">
    <subcellularLocation>
        <location evidence="1">Cell membrane</location>
        <topology evidence="1">Peripheral membrane protein</topology>
    </subcellularLocation>
</comment>
<evidence type="ECO:0000256" key="6">
    <source>
        <dbReference type="SAM" id="MobiDB-lite"/>
    </source>
</evidence>
<dbReference type="InterPro" id="IPR003593">
    <property type="entry name" value="AAA+_ATPase"/>
</dbReference>
<reference evidence="8 9" key="1">
    <citation type="submission" date="2020-09" db="EMBL/GenBank/DDBJ databases">
        <title>Investigation of environmental microbes.</title>
        <authorList>
            <person name="Ou Y."/>
            <person name="Kang Q."/>
        </authorList>
    </citation>
    <scope>NUCLEOTIDE SEQUENCE [LARGE SCALE GENOMIC DNA]</scope>
    <source>
        <strain evidence="8 9">KJZ-14</strain>
    </source>
</reference>
<evidence type="ECO:0000256" key="5">
    <source>
        <dbReference type="ARBA" id="ARBA00023251"/>
    </source>
</evidence>
<name>A0A7H2BFW9_9MICC</name>
<keyword evidence="4 8" id="KW-0067">ATP-binding</keyword>